<dbReference type="InterPro" id="IPR038765">
    <property type="entry name" value="Papain-like_cys_pep_sf"/>
</dbReference>
<dbReference type="InterPro" id="IPR000064">
    <property type="entry name" value="NLP_P60_dom"/>
</dbReference>
<dbReference type="Pfam" id="PF00877">
    <property type="entry name" value="NLPC_P60"/>
    <property type="match status" value="1"/>
</dbReference>
<reference evidence="10 11" key="1">
    <citation type="submission" date="2018-05" db="EMBL/GenBank/DDBJ databases">
        <title>Complete Genome Sequence of Deinococcus sp. strain 17bor-2.</title>
        <authorList>
            <person name="Srinivasan S."/>
        </authorList>
    </citation>
    <scope>NUCLEOTIDE SEQUENCE [LARGE SCALE GENOMIC DNA]</scope>
    <source>
        <strain evidence="10 11">17bor-2</strain>
    </source>
</reference>
<evidence type="ECO:0000259" key="9">
    <source>
        <dbReference type="PROSITE" id="PS51935"/>
    </source>
</evidence>
<evidence type="ECO:0000313" key="11">
    <source>
        <dbReference type="Proteomes" id="UP000245368"/>
    </source>
</evidence>
<comment type="similarity">
    <text evidence="1">Belongs to the peptidase C40 family.</text>
</comment>
<dbReference type="AlphaFoldDB" id="A0A2Z3JHL2"/>
<dbReference type="PANTHER" id="PTHR47360:SF1">
    <property type="entry name" value="ENDOPEPTIDASE NLPC-RELATED"/>
    <property type="match status" value="1"/>
</dbReference>
<keyword evidence="4" id="KW-0677">Repeat</keyword>
<proteinExistence type="inferred from homology"/>
<feature type="domain" description="LysM" evidence="8">
    <location>
        <begin position="1"/>
        <end position="42"/>
    </location>
</feature>
<evidence type="ECO:0000256" key="7">
    <source>
        <dbReference type="SAM" id="MobiDB-lite"/>
    </source>
</evidence>
<gene>
    <name evidence="10" type="ORF">DKM44_05295</name>
</gene>
<organism evidence="10 11">
    <name type="scientific">Deinococcus irradiatisoli</name>
    <dbReference type="NCBI Taxonomy" id="2202254"/>
    <lineage>
        <taxon>Bacteria</taxon>
        <taxon>Thermotogati</taxon>
        <taxon>Deinococcota</taxon>
        <taxon>Deinococci</taxon>
        <taxon>Deinococcales</taxon>
        <taxon>Deinococcaceae</taxon>
        <taxon>Deinococcus</taxon>
    </lineage>
</organism>
<dbReference type="KEGG" id="dez:DKM44_05295"/>
<feature type="domain" description="LysM" evidence="8">
    <location>
        <begin position="64"/>
        <end position="107"/>
    </location>
</feature>
<dbReference type="Pfam" id="PF01476">
    <property type="entry name" value="LysM"/>
    <property type="match status" value="2"/>
</dbReference>
<dbReference type="Gene3D" id="3.90.1720.10">
    <property type="entry name" value="endopeptidase domain like (from Nostoc punctiforme)"/>
    <property type="match status" value="1"/>
</dbReference>
<dbReference type="InterPro" id="IPR018392">
    <property type="entry name" value="LysM"/>
</dbReference>
<dbReference type="CDD" id="cd00118">
    <property type="entry name" value="LysM"/>
    <property type="match status" value="2"/>
</dbReference>
<evidence type="ECO:0000256" key="3">
    <source>
        <dbReference type="ARBA" id="ARBA00022729"/>
    </source>
</evidence>
<accession>A0A2Z3JHL2</accession>
<keyword evidence="11" id="KW-1185">Reference proteome</keyword>
<dbReference type="SUPFAM" id="SSF54106">
    <property type="entry name" value="LysM domain"/>
    <property type="match status" value="2"/>
</dbReference>
<dbReference type="InterPro" id="IPR052062">
    <property type="entry name" value="Murein_DD/LD_carboxypeptidase"/>
</dbReference>
<dbReference type="SUPFAM" id="SSF54001">
    <property type="entry name" value="Cysteine proteinases"/>
    <property type="match status" value="1"/>
</dbReference>
<dbReference type="SMART" id="SM00257">
    <property type="entry name" value="LysM"/>
    <property type="match status" value="2"/>
</dbReference>
<dbReference type="Proteomes" id="UP000245368">
    <property type="component" value="Chromosome"/>
</dbReference>
<dbReference type="EMBL" id="CP029494">
    <property type="protein sequence ID" value="AWN24492.1"/>
    <property type="molecule type" value="Genomic_DNA"/>
</dbReference>
<dbReference type="PANTHER" id="PTHR47360">
    <property type="entry name" value="MUREIN DD-ENDOPEPTIDASE MEPS/MUREIN LD-CARBOXYPEPTIDASE"/>
    <property type="match status" value="1"/>
</dbReference>
<evidence type="ECO:0000259" key="8">
    <source>
        <dbReference type="PROSITE" id="PS51782"/>
    </source>
</evidence>
<evidence type="ECO:0000256" key="1">
    <source>
        <dbReference type="ARBA" id="ARBA00007074"/>
    </source>
</evidence>
<feature type="domain" description="NlpC/P60" evidence="9">
    <location>
        <begin position="186"/>
        <end position="309"/>
    </location>
</feature>
<feature type="compositionally biased region" description="Acidic residues" evidence="7">
    <location>
        <begin position="153"/>
        <end position="162"/>
    </location>
</feature>
<evidence type="ECO:0000256" key="4">
    <source>
        <dbReference type="ARBA" id="ARBA00022737"/>
    </source>
</evidence>
<dbReference type="PROSITE" id="PS51935">
    <property type="entry name" value="NLPC_P60"/>
    <property type="match status" value="1"/>
</dbReference>
<keyword evidence="6" id="KW-0788">Thiol protease</keyword>
<evidence type="ECO:0000256" key="2">
    <source>
        <dbReference type="ARBA" id="ARBA00022670"/>
    </source>
</evidence>
<dbReference type="GO" id="GO:0006508">
    <property type="term" value="P:proteolysis"/>
    <property type="evidence" value="ECO:0007669"/>
    <property type="project" value="UniProtKB-KW"/>
</dbReference>
<sequence length="316" mass="32537">MTVQPKDTAYGIAKKYGLSVDALLALNHLSSPNLNVGQVLQVSAGTPPVPSAPRAAPQPPAAGVFYTVVKGDTAFAIARRSNLSVDALLSLNHLSSPNLSVGQVLSLPRSPADPAPALVSTPAPELAAAVVAAKTSFTVTPAVVMLAAPAPETDSDLAEEDGPSVTSPETAVQVTSSVSTLTAAPDEDSLDWWSNAQSLLGVPYAYGGKSRSGTDCSGLVFQVFSPLGLSLPRTSAEQARVGMPVDRSALQSGDLVFFDTEGHGKVTHVGIVVDGTTFINANSFAGKVAIDDLNASYWASRYVGARRVLGIMATSH</sequence>
<dbReference type="GO" id="GO:0008234">
    <property type="term" value="F:cysteine-type peptidase activity"/>
    <property type="evidence" value="ECO:0007669"/>
    <property type="project" value="UniProtKB-KW"/>
</dbReference>
<keyword evidence="3" id="KW-0732">Signal</keyword>
<evidence type="ECO:0000313" key="10">
    <source>
        <dbReference type="EMBL" id="AWN24492.1"/>
    </source>
</evidence>
<evidence type="ECO:0000256" key="6">
    <source>
        <dbReference type="ARBA" id="ARBA00022807"/>
    </source>
</evidence>
<dbReference type="Gene3D" id="3.10.350.10">
    <property type="entry name" value="LysM domain"/>
    <property type="match status" value="2"/>
</dbReference>
<feature type="region of interest" description="Disordered" evidence="7">
    <location>
        <begin position="152"/>
        <end position="171"/>
    </location>
</feature>
<evidence type="ECO:0000256" key="5">
    <source>
        <dbReference type="ARBA" id="ARBA00022801"/>
    </source>
</evidence>
<dbReference type="PROSITE" id="PS51782">
    <property type="entry name" value="LYSM"/>
    <property type="match status" value="2"/>
</dbReference>
<dbReference type="OrthoDB" id="9808890at2"/>
<dbReference type="InterPro" id="IPR036779">
    <property type="entry name" value="LysM_dom_sf"/>
</dbReference>
<keyword evidence="5" id="KW-0378">Hydrolase</keyword>
<keyword evidence="2" id="KW-0645">Protease</keyword>
<protein>
    <submittedName>
        <fullName evidence="10">Peptidoglycan endopeptidase</fullName>
    </submittedName>
</protein>
<name>A0A2Z3JHL2_9DEIO</name>